<keyword evidence="1" id="KW-0732">Signal</keyword>
<reference evidence="2" key="1">
    <citation type="submission" date="2020-04" db="EMBL/GenBank/DDBJ databases">
        <title>Hybrid Assembly of Korean Phytophthora infestans isolates.</title>
        <authorList>
            <person name="Prokchorchik M."/>
            <person name="Lee Y."/>
            <person name="Seo J."/>
            <person name="Cho J.-H."/>
            <person name="Park Y.-E."/>
            <person name="Jang D.-C."/>
            <person name="Im J.-S."/>
            <person name="Choi J.-G."/>
            <person name="Park H.-J."/>
            <person name="Lee G.-B."/>
            <person name="Lee Y.-G."/>
            <person name="Hong S.-Y."/>
            <person name="Cho K."/>
            <person name="Sohn K.H."/>
        </authorList>
    </citation>
    <scope>NUCLEOTIDE SEQUENCE</scope>
    <source>
        <strain evidence="2">KR_1_A1</strain>
    </source>
</reference>
<sequence length="252" mass="29638">MRLYRILLLTLVTLLVSKTTAEIINKANVTDCNGRSLQLAKTPDDGGPMDSSERANPISKFLSKINDKVLVPLKIEWWLELGKPVDDLKKKLGMAGLTGNALVRHKNYPRLVRYARKLEENTIWTLVHRDISTYYWWNRVGLNRMVPDTEGMTTNELKAQLYRIKDTKEFQSYKRYAIAFDDYIIGLFGSGYNRPTKFFDENTTPLEKMARAKIWRETNRRKSDVKEFFNLERASEDQLRLNKYYALYFRYL</sequence>
<gene>
    <name evidence="2" type="ORF">GN244_ATG11774</name>
</gene>
<feature type="chain" id="PRO_5032702495" description="Secreted RxLR effector peptide protein" evidence="1">
    <location>
        <begin position="22"/>
        <end position="252"/>
    </location>
</feature>
<feature type="signal peptide" evidence="1">
    <location>
        <begin position="1"/>
        <end position="21"/>
    </location>
</feature>
<dbReference type="Proteomes" id="UP000602510">
    <property type="component" value="Unassembled WGS sequence"/>
</dbReference>
<evidence type="ECO:0000313" key="2">
    <source>
        <dbReference type="EMBL" id="KAF4036133.1"/>
    </source>
</evidence>
<evidence type="ECO:0000256" key="1">
    <source>
        <dbReference type="SAM" id="SignalP"/>
    </source>
</evidence>
<proteinExistence type="predicted"/>
<organism evidence="2 3">
    <name type="scientific">Phytophthora infestans</name>
    <name type="common">Potato late blight agent</name>
    <name type="synonym">Botrytis infestans</name>
    <dbReference type="NCBI Taxonomy" id="4787"/>
    <lineage>
        <taxon>Eukaryota</taxon>
        <taxon>Sar</taxon>
        <taxon>Stramenopiles</taxon>
        <taxon>Oomycota</taxon>
        <taxon>Peronosporomycetes</taxon>
        <taxon>Peronosporales</taxon>
        <taxon>Peronosporaceae</taxon>
        <taxon>Phytophthora</taxon>
    </lineage>
</organism>
<protein>
    <recommendedName>
        <fullName evidence="4">Secreted RxLR effector peptide protein</fullName>
    </recommendedName>
</protein>
<comment type="caution">
    <text evidence="2">The sequence shown here is derived from an EMBL/GenBank/DDBJ whole genome shotgun (WGS) entry which is preliminary data.</text>
</comment>
<keyword evidence="3" id="KW-1185">Reference proteome</keyword>
<dbReference type="EMBL" id="WSZM01000279">
    <property type="protein sequence ID" value="KAF4036133.1"/>
    <property type="molecule type" value="Genomic_DNA"/>
</dbReference>
<name>A0A833SQT9_PHYIN</name>
<accession>A0A833SQT9</accession>
<evidence type="ECO:0008006" key="4">
    <source>
        <dbReference type="Google" id="ProtNLM"/>
    </source>
</evidence>
<dbReference type="AlphaFoldDB" id="A0A833SQT9"/>
<evidence type="ECO:0000313" key="3">
    <source>
        <dbReference type="Proteomes" id="UP000602510"/>
    </source>
</evidence>